<name>A0ABQ4PN98_9GAMM</name>
<sequence>MRIIFILILMFMSINVSANSSQLIALGQQNKSLMLETVAAKQKHKFPALYVYDSQQQVFLSKPDAEAYLLTLNSQPLWPKLTAQWTKNTSQFTASNQLLAKALPMLKLDRAYLILYDNLPASMLKQLEPMDPELSQKDNLLKTVLGQLDSARSYTTY</sequence>
<gene>
    <name evidence="2" type="ORF">TUM4630_28610</name>
</gene>
<protein>
    <submittedName>
        <fullName evidence="2">Uncharacterized protein</fullName>
    </submittedName>
</protein>
<proteinExistence type="predicted"/>
<evidence type="ECO:0000313" key="3">
    <source>
        <dbReference type="Proteomes" id="UP000761574"/>
    </source>
</evidence>
<dbReference type="Proteomes" id="UP000761574">
    <property type="component" value="Unassembled WGS sequence"/>
</dbReference>
<dbReference type="EMBL" id="BPFB01000039">
    <property type="protein sequence ID" value="GIU49600.1"/>
    <property type="molecule type" value="Genomic_DNA"/>
</dbReference>
<evidence type="ECO:0000313" key="2">
    <source>
        <dbReference type="EMBL" id="GIU49600.1"/>
    </source>
</evidence>
<feature type="chain" id="PRO_5046891959" evidence="1">
    <location>
        <begin position="19"/>
        <end position="157"/>
    </location>
</feature>
<keyword evidence="3" id="KW-1185">Reference proteome</keyword>
<reference evidence="2 3" key="1">
    <citation type="submission" date="2021-05" db="EMBL/GenBank/DDBJ databases">
        <title>Molecular characterization for Shewanella algae harboring chromosomal blaOXA-55-like strains isolated from clinical and environment sample.</title>
        <authorList>
            <person name="Ohama Y."/>
            <person name="Aoki K."/>
            <person name="Harada S."/>
            <person name="Moriya K."/>
            <person name="Ishii Y."/>
            <person name="Tateda K."/>
        </authorList>
    </citation>
    <scope>NUCLEOTIDE SEQUENCE [LARGE SCALE GENOMIC DNA]</scope>
    <source>
        <strain evidence="2 3">LMG 23746</strain>
    </source>
</reference>
<evidence type="ECO:0000256" key="1">
    <source>
        <dbReference type="SAM" id="SignalP"/>
    </source>
</evidence>
<feature type="signal peptide" evidence="1">
    <location>
        <begin position="1"/>
        <end position="18"/>
    </location>
</feature>
<accession>A0ABQ4PN98</accession>
<organism evidence="2 3">
    <name type="scientific">Shewanella algidipiscicola</name>
    <dbReference type="NCBI Taxonomy" id="614070"/>
    <lineage>
        <taxon>Bacteria</taxon>
        <taxon>Pseudomonadati</taxon>
        <taxon>Pseudomonadota</taxon>
        <taxon>Gammaproteobacteria</taxon>
        <taxon>Alteromonadales</taxon>
        <taxon>Shewanellaceae</taxon>
        <taxon>Shewanella</taxon>
    </lineage>
</organism>
<keyword evidence="1" id="KW-0732">Signal</keyword>
<comment type="caution">
    <text evidence="2">The sequence shown here is derived from an EMBL/GenBank/DDBJ whole genome shotgun (WGS) entry which is preliminary data.</text>
</comment>
<dbReference type="RefSeq" id="WP_119979286.1">
    <property type="nucleotide sequence ID" value="NZ_BPFB01000039.1"/>
</dbReference>